<feature type="chain" id="PRO_5013201054" evidence="2">
    <location>
        <begin position="25"/>
        <end position="881"/>
    </location>
</feature>
<proteinExistence type="predicted"/>
<dbReference type="Gene3D" id="2.60.40.3140">
    <property type="match status" value="1"/>
</dbReference>
<evidence type="ECO:0000256" key="2">
    <source>
        <dbReference type="SAM" id="SignalP"/>
    </source>
</evidence>
<keyword evidence="1" id="KW-1133">Transmembrane helix</keyword>
<organism evidence="5 6">
    <name type="scientific">Roseibium suaedae</name>
    <dbReference type="NCBI Taxonomy" id="735517"/>
    <lineage>
        <taxon>Bacteria</taxon>
        <taxon>Pseudomonadati</taxon>
        <taxon>Pseudomonadota</taxon>
        <taxon>Alphaproteobacteria</taxon>
        <taxon>Hyphomicrobiales</taxon>
        <taxon>Stappiaceae</taxon>
        <taxon>Roseibium</taxon>
    </lineage>
</organism>
<accession>A0A1M7H6B1</accession>
<reference evidence="5 6" key="1">
    <citation type="submission" date="2016-11" db="EMBL/GenBank/DDBJ databases">
        <authorList>
            <person name="Jaros S."/>
            <person name="Januszkiewicz K."/>
            <person name="Wedrychowicz H."/>
        </authorList>
    </citation>
    <scope>NUCLEOTIDE SEQUENCE [LARGE SCALE GENOMIC DNA]</scope>
    <source>
        <strain evidence="5 6">DSM 22153</strain>
    </source>
</reference>
<feature type="domain" description="DUF3857" evidence="4">
    <location>
        <begin position="74"/>
        <end position="236"/>
    </location>
</feature>
<evidence type="ECO:0000256" key="1">
    <source>
        <dbReference type="SAM" id="Phobius"/>
    </source>
</evidence>
<dbReference type="Proteomes" id="UP000186002">
    <property type="component" value="Unassembled WGS sequence"/>
</dbReference>
<dbReference type="Pfam" id="PF01841">
    <property type="entry name" value="Transglut_core"/>
    <property type="match status" value="1"/>
</dbReference>
<keyword evidence="1" id="KW-0472">Membrane</keyword>
<keyword evidence="1" id="KW-0812">Transmembrane</keyword>
<feature type="transmembrane region" description="Helical" evidence="1">
    <location>
        <begin position="784"/>
        <end position="803"/>
    </location>
</feature>
<feature type="domain" description="Transglutaminase-like" evidence="3">
    <location>
        <begin position="293"/>
        <end position="361"/>
    </location>
</feature>
<keyword evidence="6" id="KW-1185">Reference proteome</keyword>
<feature type="transmembrane region" description="Helical" evidence="1">
    <location>
        <begin position="680"/>
        <end position="701"/>
    </location>
</feature>
<evidence type="ECO:0000259" key="4">
    <source>
        <dbReference type="Pfam" id="PF12969"/>
    </source>
</evidence>
<dbReference type="STRING" id="735517.SAMN05444272_2122"/>
<feature type="transmembrane region" description="Helical" evidence="1">
    <location>
        <begin position="713"/>
        <end position="735"/>
    </location>
</feature>
<dbReference type="OrthoDB" id="98874at2"/>
<dbReference type="InterPro" id="IPR024618">
    <property type="entry name" value="DUF3857"/>
</dbReference>
<protein>
    <submittedName>
        <fullName evidence="5">Transglutaminase-like superfamily protein</fullName>
    </submittedName>
</protein>
<evidence type="ECO:0000313" key="6">
    <source>
        <dbReference type="Proteomes" id="UP000186002"/>
    </source>
</evidence>
<name>A0A1M7H6B1_9HYPH</name>
<evidence type="ECO:0000313" key="5">
    <source>
        <dbReference type="EMBL" id="SHM24080.1"/>
    </source>
</evidence>
<dbReference type="RefSeq" id="WP_073012770.1">
    <property type="nucleotide sequence ID" value="NZ_FRBW01000002.1"/>
</dbReference>
<sequence length="881" mass="99950">MKTINAFCFVVPALLLISSEITQAQDISKVERPSWVTSIDIEEASPDLLTEARDGVYDLVLDSQIRWQPSNSISYERSVQKVIDRSGLEAAGQISIEFDPSFQKIQIHSIKIKHDNTWEEVTNSTDFDLIRRENDLTKGVIDGRITALINLKNLKIGDEVDFEYSTISTDPVFRNDFATALNGAFSVPVGRQHFSVSIPTDLEAQFRTTKLPEGSSVVDEAGFRTYDWQRENSPAVPFEQDAPSEFPQFGFFEFSTWQSWAEISSTLEDYYQPSEVHVPAYADKISKIELNFSDPTDRITEALRLVQDEIRYMSLAMGAGGYIPRSPEQVIQSGYGDCKDKALLLVSILKEMGIESHVALVHSRDGKGLPDRLPAPGVFNHAIVKASIGSDIFWLDPTQSHQGGRGQAIPLPNYAYALVIDGSANGLEAVPHNGPSNLKSSSSEIFTFPPRKTTKPIKLEVTTTLSGRSADHFRYEVAASGEREIRRSFREYYEKLYPGIMDTRPFRVVDDRDQNRITTFEYYSLPFEAFEEPDLLTDFNVGATSLSSELPRPNTTDRRSPIYIGNKGSYIHEIKMIDVVNGFQPPETVTISNEAFDFKRETLESGANLHVIWTLDKNGNDIPASNARSYLADRNTFSDAAYLNFDFKNTYSKGQDGRFEYEIDDEIDSRMANARNIERVITFALYCTIALFLFMGLRYGLRKDKEYRDQATYFPVSIFKFLILSLFTFNIYTLFWTLKFWNWERKNTDKKISPAWRMMFSVFWLYPAFNTAQKHASEDDAKLPRTMGIVGAAYFAFAIFFPIFIDFRMTKIEAILVLGLTLTASLGFLPAVVTVNRINKNDSEAYRKNSKFNHWNILGILTGSLIIIGNIYSIISPRPPY</sequence>
<dbReference type="SUPFAM" id="SSF54001">
    <property type="entry name" value="Cysteine proteinases"/>
    <property type="match status" value="1"/>
</dbReference>
<feature type="signal peptide" evidence="2">
    <location>
        <begin position="1"/>
        <end position="24"/>
    </location>
</feature>
<feature type="transmembrane region" description="Helical" evidence="1">
    <location>
        <begin position="855"/>
        <end position="875"/>
    </location>
</feature>
<dbReference type="AlphaFoldDB" id="A0A1M7H6B1"/>
<gene>
    <name evidence="5" type="ORF">SAMN05444272_2122</name>
</gene>
<evidence type="ECO:0000259" key="3">
    <source>
        <dbReference type="Pfam" id="PF01841"/>
    </source>
</evidence>
<feature type="transmembrane region" description="Helical" evidence="1">
    <location>
        <begin position="815"/>
        <end position="835"/>
    </location>
</feature>
<dbReference type="InterPro" id="IPR038765">
    <property type="entry name" value="Papain-like_cys_pep_sf"/>
</dbReference>
<dbReference type="EMBL" id="FRBW01000002">
    <property type="protein sequence ID" value="SHM24080.1"/>
    <property type="molecule type" value="Genomic_DNA"/>
</dbReference>
<keyword evidence="2" id="KW-0732">Signal</keyword>
<dbReference type="InterPro" id="IPR002931">
    <property type="entry name" value="Transglutaminase-like"/>
</dbReference>
<dbReference type="Gene3D" id="3.10.620.30">
    <property type="match status" value="1"/>
</dbReference>
<dbReference type="Pfam" id="PF12969">
    <property type="entry name" value="DUF3857"/>
    <property type="match status" value="1"/>
</dbReference>